<feature type="transmembrane region" description="Helical" evidence="2">
    <location>
        <begin position="29"/>
        <end position="47"/>
    </location>
</feature>
<accession>A0AA90GYU6</accession>
<dbReference type="Proteomes" id="UP001156398">
    <property type="component" value="Unassembled WGS sequence"/>
</dbReference>
<dbReference type="RefSeq" id="WP_271315352.1">
    <property type="nucleotide sequence ID" value="NZ_JAAGKO020000047.1"/>
</dbReference>
<keyword evidence="2" id="KW-0812">Transmembrane</keyword>
<dbReference type="EMBL" id="JABXJJ020000007">
    <property type="protein sequence ID" value="MDI5968976.1"/>
    <property type="molecule type" value="Genomic_DNA"/>
</dbReference>
<evidence type="ECO:0000313" key="5">
    <source>
        <dbReference type="Proteomes" id="UP001156398"/>
    </source>
</evidence>
<proteinExistence type="predicted"/>
<protein>
    <submittedName>
        <fullName evidence="4">HlyD family efflux transporter periplasmic adaptor subunit</fullName>
    </submittedName>
</protein>
<organism evidence="4">
    <name type="scientific">Streptantibioticus silvisoli</name>
    <dbReference type="NCBI Taxonomy" id="2705255"/>
    <lineage>
        <taxon>Bacteria</taxon>
        <taxon>Bacillati</taxon>
        <taxon>Actinomycetota</taxon>
        <taxon>Actinomycetes</taxon>
        <taxon>Kitasatosporales</taxon>
        <taxon>Streptomycetaceae</taxon>
        <taxon>Streptantibioticus</taxon>
    </lineage>
</organism>
<sequence>MQFRHKALAKLQSPEELDVPVRFARPQGWLVLAVTVVLMAAGAWWAVAGTVTPRTTAAGALTHGEGGFTVQSPYPGQVTAVHAQLGATLPRGAAVLAVADAGRTYTVRMPATGRITTVGARIGAVVATGADLVTVERVDSPADPLLAVLYAPQDTAATIPAGAAVDLTVAGVPAHPGGTLSGTVVSVGRTPQSRTDISDFLGDPDLARVLDPGGAPVAVLVRLRRSTATRSGYAWSGGPGPSGAPQSGTPVSGSVHLAAQHPADWILP</sequence>
<dbReference type="SUPFAM" id="SSF51230">
    <property type="entry name" value="Single hybrid motif"/>
    <property type="match status" value="1"/>
</dbReference>
<feature type="region of interest" description="Disordered" evidence="1">
    <location>
        <begin position="231"/>
        <end position="255"/>
    </location>
</feature>
<dbReference type="InterPro" id="IPR011053">
    <property type="entry name" value="Single_hybrid_motif"/>
</dbReference>
<dbReference type="EMBL" id="JAAGKO020000047">
    <property type="protein sequence ID" value="MDI5966226.1"/>
    <property type="molecule type" value="Genomic_DNA"/>
</dbReference>
<evidence type="ECO:0000256" key="2">
    <source>
        <dbReference type="SAM" id="Phobius"/>
    </source>
</evidence>
<gene>
    <name evidence="3" type="ORF">POF43_026445</name>
    <name evidence="4" type="ORF">POF50_006395</name>
</gene>
<keyword evidence="2" id="KW-1133">Transmembrane helix</keyword>
<keyword evidence="5" id="KW-1185">Reference proteome</keyword>
<reference evidence="4 5" key="1">
    <citation type="submission" date="2023-05" db="EMBL/GenBank/DDBJ databases">
        <title>Streptantibioticus silvisoli sp. nov., acidotolerant actinomycetes 1 from pine litter.</title>
        <authorList>
            <person name="Swiecimska M."/>
            <person name="Golinska P."/>
            <person name="Sangal V."/>
            <person name="Wachnowicz B."/>
            <person name="Goodfellow M."/>
        </authorList>
    </citation>
    <scope>NUCLEOTIDE SEQUENCE</scope>
    <source>
        <strain evidence="4">SL13</strain>
        <strain evidence="3 5">SL54</strain>
    </source>
</reference>
<dbReference type="Gene3D" id="2.40.50.100">
    <property type="match status" value="1"/>
</dbReference>
<evidence type="ECO:0000313" key="4">
    <source>
        <dbReference type="EMBL" id="MDI5968976.1"/>
    </source>
</evidence>
<keyword evidence="2" id="KW-0472">Membrane</keyword>
<comment type="caution">
    <text evidence="4">The sequence shown here is derived from an EMBL/GenBank/DDBJ whole genome shotgun (WGS) entry which is preliminary data.</text>
</comment>
<evidence type="ECO:0000313" key="3">
    <source>
        <dbReference type="EMBL" id="MDI5966226.1"/>
    </source>
</evidence>
<evidence type="ECO:0000256" key="1">
    <source>
        <dbReference type="SAM" id="MobiDB-lite"/>
    </source>
</evidence>
<dbReference type="AlphaFoldDB" id="A0AA90GYU6"/>
<name>A0AA90GYU6_9ACTN</name>